<accession>A0A1I2EKB3</accession>
<dbReference type="PANTHER" id="PTHR35010:SF2">
    <property type="entry name" value="BLL4672 PROTEIN"/>
    <property type="match status" value="1"/>
</dbReference>
<feature type="domain" description="HTH cro/C1-type" evidence="1">
    <location>
        <begin position="38"/>
        <end position="85"/>
    </location>
</feature>
<dbReference type="SUPFAM" id="SSF47413">
    <property type="entry name" value="lambda repressor-like DNA-binding domains"/>
    <property type="match status" value="1"/>
</dbReference>
<dbReference type="EMBL" id="FONV01000004">
    <property type="protein sequence ID" value="SFE92690.1"/>
    <property type="molecule type" value="Genomic_DNA"/>
</dbReference>
<dbReference type="Pfam" id="PF17765">
    <property type="entry name" value="MLTR_LBD"/>
    <property type="match status" value="1"/>
</dbReference>
<name>A0A1I2EKB3_9ACTN</name>
<sequence>MGGVNNRVAVREFLISRRARITPAQAGLPGGTRRRVPGLRREEVAVLAGVSTEWYTRLEKGHIRDVSYDVLEAVARALRLDDEERIYLFDMARAARAETPGSSMRDCRAEAAAVAELPASVQWLLDSMTLSAAWVTSRHLDVLAVNPLGRALYSPLLESPHSFGPGAAGVHPNMARYHFLSPGARDFHGKWEATADVLVGLLRTEVGRAHCDQALHDLVAELSEASGEFRARWQAHHIVINYRGPKVFRHPFAGPLTLAYHAMHLPISVQEGQMMNVCTAEPGSADEERLRLLASWVAPSSAGQLR</sequence>
<dbReference type="Proteomes" id="UP000199645">
    <property type="component" value="Unassembled WGS sequence"/>
</dbReference>
<dbReference type="InterPro" id="IPR041413">
    <property type="entry name" value="MLTR_LBD"/>
</dbReference>
<dbReference type="SMART" id="SM00530">
    <property type="entry name" value="HTH_XRE"/>
    <property type="match status" value="1"/>
</dbReference>
<keyword evidence="3" id="KW-1185">Reference proteome</keyword>
<dbReference type="Pfam" id="PF13560">
    <property type="entry name" value="HTH_31"/>
    <property type="match status" value="1"/>
</dbReference>
<dbReference type="AlphaFoldDB" id="A0A1I2EKB3"/>
<dbReference type="STRING" id="35752.SAMN05421541_104497"/>
<gene>
    <name evidence="2" type="ORF">SAMN05421541_104497</name>
</gene>
<reference evidence="2 3" key="1">
    <citation type="submission" date="2016-10" db="EMBL/GenBank/DDBJ databases">
        <authorList>
            <person name="de Groot N.N."/>
        </authorList>
    </citation>
    <scope>NUCLEOTIDE SEQUENCE [LARGE SCALE GENOMIC DNA]</scope>
    <source>
        <strain evidence="2 3">DSM 43019</strain>
    </source>
</reference>
<organism evidence="2 3">
    <name type="scientific">Actinoplanes philippinensis</name>
    <dbReference type="NCBI Taxonomy" id="35752"/>
    <lineage>
        <taxon>Bacteria</taxon>
        <taxon>Bacillati</taxon>
        <taxon>Actinomycetota</taxon>
        <taxon>Actinomycetes</taxon>
        <taxon>Micromonosporales</taxon>
        <taxon>Micromonosporaceae</taxon>
        <taxon>Actinoplanes</taxon>
    </lineage>
</organism>
<dbReference type="OrthoDB" id="3542608at2"/>
<dbReference type="PROSITE" id="PS50943">
    <property type="entry name" value="HTH_CROC1"/>
    <property type="match status" value="1"/>
</dbReference>
<dbReference type="InterPro" id="IPR010982">
    <property type="entry name" value="Lambda_DNA-bd_dom_sf"/>
</dbReference>
<dbReference type="Gene3D" id="3.30.450.180">
    <property type="match status" value="1"/>
</dbReference>
<dbReference type="PANTHER" id="PTHR35010">
    <property type="entry name" value="BLL4672 PROTEIN-RELATED"/>
    <property type="match status" value="1"/>
</dbReference>
<dbReference type="GO" id="GO:0003677">
    <property type="term" value="F:DNA binding"/>
    <property type="evidence" value="ECO:0007669"/>
    <property type="project" value="InterPro"/>
</dbReference>
<evidence type="ECO:0000313" key="2">
    <source>
        <dbReference type="EMBL" id="SFE92690.1"/>
    </source>
</evidence>
<dbReference type="Gene3D" id="1.10.260.40">
    <property type="entry name" value="lambda repressor-like DNA-binding domains"/>
    <property type="match status" value="1"/>
</dbReference>
<evidence type="ECO:0000259" key="1">
    <source>
        <dbReference type="PROSITE" id="PS50943"/>
    </source>
</evidence>
<protein>
    <submittedName>
        <fullName evidence="2">Transcriptional regulator, contains XRE-family HTH domain</fullName>
    </submittedName>
</protein>
<dbReference type="InterPro" id="IPR001387">
    <property type="entry name" value="Cro/C1-type_HTH"/>
</dbReference>
<proteinExistence type="predicted"/>
<evidence type="ECO:0000313" key="3">
    <source>
        <dbReference type="Proteomes" id="UP000199645"/>
    </source>
</evidence>
<dbReference type="CDD" id="cd00093">
    <property type="entry name" value="HTH_XRE"/>
    <property type="match status" value="1"/>
</dbReference>